<gene>
    <name evidence="16" type="ORF">CN97_13285</name>
</gene>
<dbReference type="SUPFAM" id="SSF49503">
    <property type="entry name" value="Cupredoxins"/>
    <property type="match status" value="1"/>
</dbReference>
<evidence type="ECO:0000256" key="12">
    <source>
        <dbReference type="ARBA" id="ARBA00031399"/>
    </source>
</evidence>
<dbReference type="InterPro" id="IPR001505">
    <property type="entry name" value="Copper_CuA"/>
</dbReference>
<dbReference type="GO" id="GO:0016491">
    <property type="term" value="F:oxidoreductase activity"/>
    <property type="evidence" value="ECO:0007669"/>
    <property type="project" value="InterPro"/>
</dbReference>
<evidence type="ECO:0000313" key="17">
    <source>
        <dbReference type="Proteomes" id="UP000028826"/>
    </source>
</evidence>
<accession>A0A086Y8B6</accession>
<dbReference type="NCBIfam" id="TIGR02866">
    <property type="entry name" value="CoxB"/>
    <property type="match status" value="1"/>
</dbReference>
<dbReference type="GO" id="GO:0004129">
    <property type="term" value="F:cytochrome-c oxidase activity"/>
    <property type="evidence" value="ECO:0007669"/>
    <property type="project" value="UniProtKB-EC"/>
</dbReference>
<feature type="transmembrane region" description="Helical" evidence="14">
    <location>
        <begin position="81"/>
        <end position="106"/>
    </location>
</feature>
<evidence type="ECO:0000256" key="4">
    <source>
        <dbReference type="ARBA" id="ARBA00022660"/>
    </source>
</evidence>
<sequence>MPGKGHDRFRRLGGDLCQDGIVLVLRVAGGIVHRLSPLWRLVRTAGRSGRFLLATFPLTACGGPLSSLAPGGRVAGDIAFLWWAMLAASGLAFAIVMGFFLVALLRPGRLGQIPVGRWLLWGGFVLPLAVLTLLVSIGFWVGERAIMRGAEPLVIEAEARQWSWTFRYADHPDLPPEENGIAIPVGQPVEFRLTSADVIHSFWVPRLAGKLDAIPGHVNRLRLIADDAGEFGGVCAEYCGPGHAIMPFFIRAVPVAEFERLTGGSE</sequence>
<organism evidence="16 17">
    <name type="scientific">Haematobacter massiliensis</name>
    <dbReference type="NCBI Taxonomy" id="195105"/>
    <lineage>
        <taxon>Bacteria</taxon>
        <taxon>Pseudomonadati</taxon>
        <taxon>Pseudomonadota</taxon>
        <taxon>Alphaproteobacteria</taxon>
        <taxon>Rhodobacterales</taxon>
        <taxon>Paracoccaceae</taxon>
        <taxon>Haematobacter</taxon>
    </lineage>
</organism>
<evidence type="ECO:0000256" key="1">
    <source>
        <dbReference type="ARBA" id="ARBA00004141"/>
    </source>
</evidence>
<dbReference type="STRING" id="195105.CN97_13285"/>
<dbReference type="InterPro" id="IPR008972">
    <property type="entry name" value="Cupredoxin"/>
</dbReference>
<dbReference type="PROSITE" id="PS50857">
    <property type="entry name" value="COX2_CUA"/>
    <property type="match status" value="1"/>
</dbReference>
<dbReference type="Gene3D" id="2.60.40.420">
    <property type="entry name" value="Cupredoxins - blue copper proteins"/>
    <property type="match status" value="1"/>
</dbReference>
<evidence type="ECO:0000256" key="2">
    <source>
        <dbReference type="ARBA" id="ARBA00007866"/>
    </source>
</evidence>
<dbReference type="Proteomes" id="UP000028826">
    <property type="component" value="Unassembled WGS sequence"/>
</dbReference>
<comment type="subcellular location">
    <subcellularLocation>
        <location evidence="1">Membrane</location>
        <topology evidence="1">Multi-pass membrane protein</topology>
    </subcellularLocation>
</comment>
<evidence type="ECO:0000256" key="10">
    <source>
        <dbReference type="ARBA" id="ARBA00023136"/>
    </source>
</evidence>
<dbReference type="PANTHER" id="PTHR22888:SF9">
    <property type="entry name" value="CYTOCHROME C OXIDASE SUBUNIT 2"/>
    <property type="match status" value="1"/>
</dbReference>
<keyword evidence="5 14" id="KW-0812">Transmembrane</keyword>
<dbReference type="InterPro" id="IPR014222">
    <property type="entry name" value="Cyt_c_oxidase_su2"/>
</dbReference>
<comment type="similarity">
    <text evidence="2">Belongs to the cytochrome c oxidase subunit 2 family.</text>
</comment>
<reference evidence="16 17" key="1">
    <citation type="submission" date="2014-03" db="EMBL/GenBank/DDBJ databases">
        <title>Genome of Haematobacter massiliensis CCUG 47968.</title>
        <authorList>
            <person name="Wang D."/>
            <person name="Wang G."/>
        </authorList>
    </citation>
    <scope>NUCLEOTIDE SEQUENCE [LARGE SCALE GENOMIC DNA]</scope>
    <source>
        <strain evidence="16 17">CCUG 47968</strain>
    </source>
</reference>
<keyword evidence="6" id="KW-0479">Metal-binding</keyword>
<evidence type="ECO:0000313" key="16">
    <source>
        <dbReference type="EMBL" id="KFI30516.1"/>
    </source>
</evidence>
<keyword evidence="4" id="KW-0679">Respiratory chain</keyword>
<evidence type="ECO:0000256" key="9">
    <source>
        <dbReference type="ARBA" id="ARBA00023008"/>
    </source>
</evidence>
<dbReference type="Pfam" id="PF00116">
    <property type="entry name" value="COX2"/>
    <property type="match status" value="1"/>
</dbReference>
<evidence type="ECO:0000256" key="6">
    <source>
        <dbReference type="ARBA" id="ARBA00022723"/>
    </source>
</evidence>
<feature type="transmembrane region" description="Helical" evidence="14">
    <location>
        <begin position="51"/>
        <end position="69"/>
    </location>
</feature>
<dbReference type="PROSITE" id="PS00078">
    <property type="entry name" value="COX2"/>
    <property type="match status" value="1"/>
</dbReference>
<evidence type="ECO:0000259" key="15">
    <source>
        <dbReference type="PROSITE" id="PS50857"/>
    </source>
</evidence>
<dbReference type="eggNOG" id="COG1622">
    <property type="taxonomic scope" value="Bacteria"/>
</dbReference>
<keyword evidence="3" id="KW-0813">Transport</keyword>
<keyword evidence="17" id="KW-1185">Reference proteome</keyword>
<evidence type="ECO:0000256" key="11">
    <source>
        <dbReference type="ARBA" id="ARBA00024688"/>
    </source>
</evidence>
<dbReference type="GO" id="GO:0005507">
    <property type="term" value="F:copper ion binding"/>
    <property type="evidence" value="ECO:0007669"/>
    <property type="project" value="InterPro"/>
</dbReference>
<dbReference type="GO" id="GO:0016020">
    <property type="term" value="C:membrane"/>
    <property type="evidence" value="ECO:0007669"/>
    <property type="project" value="UniProtKB-SubCell"/>
</dbReference>
<dbReference type="PANTHER" id="PTHR22888">
    <property type="entry name" value="CYTOCHROME C OXIDASE, SUBUNIT II"/>
    <property type="match status" value="1"/>
</dbReference>
<dbReference type="AlphaFoldDB" id="A0A086Y8B6"/>
<name>A0A086Y8B6_9RHOB</name>
<keyword evidence="8 14" id="KW-1133">Transmembrane helix</keyword>
<dbReference type="EMBL" id="JGYG01000003">
    <property type="protein sequence ID" value="KFI30516.1"/>
    <property type="molecule type" value="Genomic_DNA"/>
</dbReference>
<evidence type="ECO:0000256" key="5">
    <source>
        <dbReference type="ARBA" id="ARBA00022692"/>
    </source>
</evidence>
<comment type="catalytic activity">
    <reaction evidence="13">
        <text>4 Fe(II)-[cytochrome c] + O2 + 8 H(+)(in) = 4 Fe(III)-[cytochrome c] + 2 H2O + 4 H(+)(out)</text>
        <dbReference type="Rhea" id="RHEA:11436"/>
        <dbReference type="Rhea" id="RHEA-COMP:10350"/>
        <dbReference type="Rhea" id="RHEA-COMP:14399"/>
        <dbReference type="ChEBI" id="CHEBI:15377"/>
        <dbReference type="ChEBI" id="CHEBI:15378"/>
        <dbReference type="ChEBI" id="CHEBI:15379"/>
        <dbReference type="ChEBI" id="CHEBI:29033"/>
        <dbReference type="ChEBI" id="CHEBI:29034"/>
        <dbReference type="EC" id="7.1.1.9"/>
    </reaction>
</comment>
<comment type="function">
    <text evidence="11">Subunits I and II form the functional core of the enzyme complex. Electrons originating in cytochrome c are transferred via heme a and Cu(A) to the binuclear center formed by heme a3 and Cu(B).</text>
</comment>
<feature type="transmembrane region" description="Helical" evidence="14">
    <location>
        <begin position="118"/>
        <end position="141"/>
    </location>
</feature>
<dbReference type="InterPro" id="IPR045187">
    <property type="entry name" value="CcO_II"/>
</dbReference>
<dbReference type="InterPro" id="IPR002429">
    <property type="entry name" value="CcO_II-like_C"/>
</dbReference>
<keyword evidence="9" id="KW-0186">Copper</keyword>
<comment type="caution">
    <text evidence="16">The sequence shown here is derived from an EMBL/GenBank/DDBJ whole genome shotgun (WGS) entry which is preliminary data.</text>
</comment>
<keyword evidence="10 14" id="KW-0472">Membrane</keyword>
<evidence type="ECO:0000256" key="14">
    <source>
        <dbReference type="SAM" id="Phobius"/>
    </source>
</evidence>
<evidence type="ECO:0000256" key="7">
    <source>
        <dbReference type="ARBA" id="ARBA00022982"/>
    </source>
</evidence>
<evidence type="ECO:0000256" key="8">
    <source>
        <dbReference type="ARBA" id="ARBA00022989"/>
    </source>
</evidence>
<proteinExistence type="inferred from homology"/>
<protein>
    <recommendedName>
        <fullName evidence="12">Cytochrome aa3 subunit 2</fullName>
    </recommendedName>
</protein>
<dbReference type="GO" id="GO:0042773">
    <property type="term" value="P:ATP synthesis coupled electron transport"/>
    <property type="evidence" value="ECO:0007669"/>
    <property type="project" value="TreeGrafter"/>
</dbReference>
<keyword evidence="7" id="KW-0249">Electron transport</keyword>
<feature type="domain" description="Cytochrome oxidase subunit II copper A binding" evidence="15">
    <location>
        <begin position="150"/>
        <end position="264"/>
    </location>
</feature>
<evidence type="ECO:0000256" key="13">
    <source>
        <dbReference type="ARBA" id="ARBA00047816"/>
    </source>
</evidence>
<evidence type="ECO:0000256" key="3">
    <source>
        <dbReference type="ARBA" id="ARBA00022448"/>
    </source>
</evidence>